<reference evidence="1 2" key="1">
    <citation type="journal article" date="2015" name="Nature">
        <title>rRNA introns, odd ribosomes, and small enigmatic genomes across a large radiation of phyla.</title>
        <authorList>
            <person name="Brown C.T."/>
            <person name="Hug L.A."/>
            <person name="Thomas B.C."/>
            <person name="Sharon I."/>
            <person name="Castelle C.J."/>
            <person name="Singh A."/>
            <person name="Wilkins M.J."/>
            <person name="Williams K.H."/>
            <person name="Banfield J.F."/>
        </authorList>
    </citation>
    <scope>NUCLEOTIDE SEQUENCE [LARGE SCALE GENOMIC DNA]</scope>
</reference>
<comment type="caution">
    <text evidence="1">The sequence shown here is derived from an EMBL/GenBank/DDBJ whole genome shotgun (WGS) entry which is preliminary data.</text>
</comment>
<gene>
    <name evidence="1" type="ORF">UR35_C0003G0051</name>
</gene>
<dbReference type="STRING" id="1618566.UR35_C0003G0051"/>
<evidence type="ECO:0000313" key="2">
    <source>
        <dbReference type="Proteomes" id="UP000034778"/>
    </source>
</evidence>
<name>A0A0F9ZLV5_9BACT</name>
<dbReference type="AlphaFoldDB" id="A0A0F9ZLV5"/>
<accession>A0A0F9ZLV5</accession>
<sequence>METLCSLKKLKGTTRQLEQFSEKYPGIPELFIQMDLDSLSRLIEKMDRMPIMTEILEDEGSFVQKQLQLLRNDYPNLFKKR</sequence>
<dbReference type="EMBL" id="LBOW01000003">
    <property type="protein sequence ID" value="KKP45109.1"/>
    <property type="molecule type" value="Genomic_DNA"/>
</dbReference>
<proteinExistence type="predicted"/>
<dbReference type="Proteomes" id="UP000034778">
    <property type="component" value="Unassembled WGS sequence"/>
</dbReference>
<evidence type="ECO:0000313" key="1">
    <source>
        <dbReference type="EMBL" id="KKP45109.1"/>
    </source>
</evidence>
<organism evidence="1 2">
    <name type="scientific">Candidatus Woesebacteria bacterium GW2011_GWB1_33_22</name>
    <dbReference type="NCBI Taxonomy" id="1618566"/>
    <lineage>
        <taxon>Bacteria</taxon>
        <taxon>Candidatus Woeseibacteriota</taxon>
    </lineage>
</organism>
<protein>
    <submittedName>
        <fullName evidence="1">Uncharacterized protein</fullName>
    </submittedName>
</protein>